<proteinExistence type="predicted"/>
<name>A0A0L8GSL0_OCTBM</name>
<dbReference type="EMBL" id="KQ420587">
    <property type="protein sequence ID" value="KOF79877.1"/>
    <property type="molecule type" value="Genomic_DNA"/>
</dbReference>
<evidence type="ECO:0000313" key="1">
    <source>
        <dbReference type="EMBL" id="KOF79877.1"/>
    </source>
</evidence>
<accession>A0A0L8GSL0</accession>
<gene>
    <name evidence="1" type="ORF">OCBIM_22028824mg</name>
</gene>
<dbReference type="AlphaFoldDB" id="A0A0L8GSL0"/>
<organism evidence="1">
    <name type="scientific">Octopus bimaculoides</name>
    <name type="common">California two-spotted octopus</name>
    <dbReference type="NCBI Taxonomy" id="37653"/>
    <lineage>
        <taxon>Eukaryota</taxon>
        <taxon>Metazoa</taxon>
        <taxon>Spiralia</taxon>
        <taxon>Lophotrochozoa</taxon>
        <taxon>Mollusca</taxon>
        <taxon>Cephalopoda</taxon>
        <taxon>Coleoidea</taxon>
        <taxon>Octopodiformes</taxon>
        <taxon>Octopoda</taxon>
        <taxon>Incirrata</taxon>
        <taxon>Octopodidae</taxon>
        <taxon>Octopus</taxon>
    </lineage>
</organism>
<protein>
    <submittedName>
        <fullName evidence="1">Uncharacterized protein</fullName>
    </submittedName>
</protein>
<sequence length="57" mass="6327">MFWKTRHYLTTSTVECSGVPTYMGLLAESDLADPVSLGYIFCSCSSQHNLCVPHILC</sequence>
<reference evidence="1" key="1">
    <citation type="submission" date="2015-07" db="EMBL/GenBank/DDBJ databases">
        <title>MeaNS - Measles Nucleotide Surveillance Program.</title>
        <authorList>
            <person name="Tran T."/>
            <person name="Druce J."/>
        </authorList>
    </citation>
    <scope>NUCLEOTIDE SEQUENCE</scope>
    <source>
        <strain evidence="1">UCB-OBI-ISO-001</strain>
        <tissue evidence="1">Gonad</tissue>
    </source>
</reference>